<dbReference type="InterPro" id="IPR013320">
    <property type="entry name" value="ConA-like_dom_sf"/>
</dbReference>
<organism evidence="4 5">
    <name type="scientific">Silurus meridionalis</name>
    <name type="common">Southern catfish</name>
    <name type="synonym">Silurus soldatovi meridionalis</name>
    <dbReference type="NCBI Taxonomy" id="175797"/>
    <lineage>
        <taxon>Eukaryota</taxon>
        <taxon>Metazoa</taxon>
        <taxon>Chordata</taxon>
        <taxon>Craniata</taxon>
        <taxon>Vertebrata</taxon>
        <taxon>Euteleostomi</taxon>
        <taxon>Actinopterygii</taxon>
        <taxon>Neopterygii</taxon>
        <taxon>Teleostei</taxon>
        <taxon>Ostariophysi</taxon>
        <taxon>Siluriformes</taxon>
        <taxon>Siluridae</taxon>
        <taxon>Silurus</taxon>
    </lineage>
</organism>
<protein>
    <submittedName>
        <fullName evidence="4">Uncharacterized protein</fullName>
    </submittedName>
</protein>
<comment type="caution">
    <text evidence="4">The sequence shown here is derived from an EMBL/GenBank/DDBJ whole genome shotgun (WGS) entry which is preliminary data.</text>
</comment>
<dbReference type="GO" id="GO:0030246">
    <property type="term" value="F:carbohydrate binding"/>
    <property type="evidence" value="ECO:0007669"/>
    <property type="project" value="UniProtKB-KW"/>
</dbReference>
<dbReference type="PROSITE" id="PS51304">
    <property type="entry name" value="GALECTIN"/>
    <property type="match status" value="2"/>
</dbReference>
<evidence type="ECO:0000259" key="2">
    <source>
        <dbReference type="PROSITE" id="PS50853"/>
    </source>
</evidence>
<dbReference type="InterPro" id="IPR013783">
    <property type="entry name" value="Ig-like_fold"/>
</dbReference>
<dbReference type="InterPro" id="IPR056072">
    <property type="entry name" value="SNTX_MACPF/CDC-like_dom"/>
</dbReference>
<dbReference type="SMART" id="SM00060">
    <property type="entry name" value="FN3"/>
    <property type="match status" value="1"/>
</dbReference>
<dbReference type="PANTHER" id="PTHR31594">
    <property type="entry name" value="AIG1-TYPE G DOMAIN-CONTAINING PROTEIN"/>
    <property type="match status" value="1"/>
</dbReference>
<evidence type="ECO:0000256" key="1">
    <source>
        <dbReference type="ARBA" id="ARBA00022734"/>
    </source>
</evidence>
<evidence type="ECO:0000313" key="4">
    <source>
        <dbReference type="EMBL" id="KAF7689840.1"/>
    </source>
</evidence>
<dbReference type="OrthoDB" id="8954335at2759"/>
<dbReference type="CDD" id="cd00063">
    <property type="entry name" value="FN3"/>
    <property type="match status" value="1"/>
</dbReference>
<dbReference type="PROSITE" id="PS50853">
    <property type="entry name" value="FN3"/>
    <property type="match status" value="1"/>
</dbReference>
<gene>
    <name evidence="4" type="ORF">HF521_013193</name>
</gene>
<name>A0A8T0ACW8_SILME</name>
<evidence type="ECO:0000259" key="3">
    <source>
        <dbReference type="PROSITE" id="PS51304"/>
    </source>
</evidence>
<feature type="domain" description="Galectin" evidence="3">
    <location>
        <begin position="827"/>
        <end position="962"/>
    </location>
</feature>
<dbReference type="InterPro" id="IPR003961">
    <property type="entry name" value="FN3_dom"/>
</dbReference>
<proteinExistence type="predicted"/>
<dbReference type="Proteomes" id="UP000606274">
    <property type="component" value="Unassembled WGS sequence"/>
</dbReference>
<dbReference type="SMART" id="SM00908">
    <property type="entry name" value="Gal-bind_lectin"/>
    <property type="match status" value="2"/>
</dbReference>
<keyword evidence="1" id="KW-0430">Lectin</keyword>
<dbReference type="Gene3D" id="2.60.120.200">
    <property type="match status" value="2"/>
</dbReference>
<dbReference type="Pfam" id="PF18078">
    <property type="entry name" value="Thioredoxin_11"/>
    <property type="match status" value="1"/>
</dbReference>
<reference evidence="4" key="1">
    <citation type="submission" date="2020-08" db="EMBL/GenBank/DDBJ databases">
        <title>Chromosome-level assembly of Southern catfish (Silurus meridionalis) provides insights into visual adaptation to the nocturnal and benthic lifestyles.</title>
        <authorList>
            <person name="Zhang Y."/>
            <person name="Wang D."/>
            <person name="Peng Z."/>
        </authorList>
    </citation>
    <scope>NUCLEOTIDE SEQUENCE</scope>
    <source>
        <strain evidence="4">SWU-2019-XX</strain>
        <tissue evidence="4">Muscle</tissue>
    </source>
</reference>
<dbReference type="Pfam" id="PF24674">
    <property type="entry name" value="MACPF_SNTX"/>
    <property type="match status" value="1"/>
</dbReference>
<dbReference type="SMART" id="SM00276">
    <property type="entry name" value="GLECT"/>
    <property type="match status" value="2"/>
</dbReference>
<dbReference type="InterPro" id="IPR048997">
    <property type="entry name" value="Stonustoxin-like_helical"/>
</dbReference>
<dbReference type="SUPFAM" id="SSF49265">
    <property type="entry name" value="Fibronectin type III"/>
    <property type="match status" value="1"/>
</dbReference>
<dbReference type="Pfam" id="PF21109">
    <property type="entry name" value="Stonustoxin_helical"/>
    <property type="match status" value="1"/>
</dbReference>
<dbReference type="InterPro" id="IPR036116">
    <property type="entry name" value="FN3_sf"/>
</dbReference>
<feature type="domain" description="Fibronectin type-III" evidence="2">
    <location>
        <begin position="509"/>
        <end position="607"/>
    </location>
</feature>
<dbReference type="Pfam" id="PF00041">
    <property type="entry name" value="fn3"/>
    <property type="match status" value="1"/>
</dbReference>
<sequence length="969" mass="109123">MDSPCMEIAALGRPMCPGMLYDCRRDSFIPGVTLWDKKALLDDIDVRQQPRTHLKFASSDTLSEKANLLDISASLKASFLCGLVEVEGSAKYLHDNKSSAHQSRVTMQYSQMTRFEQLTMKELAHITYPQVFEQKTATHVVTAVLYGAHAFMVFDHTSAENENKQDVEGKLYAVVKKIPKISIEGEASLKMTEGEKKVAENISVTFYGDFELEENPTTYKDALGVYKKLPFLMNKQQNKGVPLTVWLFPLTLLDSNAAKLVREISMSLVHKTEKVLEEMGEVERRCNDLIKKQMTDNFPDVKARLVKFQDVHIGYKIAFQKALVTVLPDIRGGTQEDKALGDILSIHDTSPFTADKMNQWLDYMMSELSILSSCVLKDLKVVTSLGLLNSIILDPTVDVVVCLSFTSLKYEDSYLAATEDFLNHGGFTKPEQTKEKLFSLQDAQFWLNSPDISKRMRQNLSLFTAFSKANKNDNKVKFIIASISDSNNLGISVRLYQEGRLTDPNFQPVSKPPKPVLETSDENVTMKFSKSPTGETVRFRVEYRTTPPTDSATDVDTWKVTDTSDAQTSFTLTELTPGEQYWVRYRAVSDVGVSEASDSVPFTFHKKHNTLTVGQSWNFSTLSNLNELRTEIMTSMGMSRWSPSTINSELTNVVSSPDTPYKYAISGGLRPGMAFYVQGVVSGQTFMMDFQTNEESCDDIAFHLRHKLNDLTCCNSFRHGRWEKQEHTSEYKLSEGSAFDIFIVIKTEGYEVYLNGKRCYLFKHRMSLEKVNALEIYRDVIINTVGSVRNWTTSTFNKELNSGISRTKLSDIQYDIPHPVSSPIKAYSGPIPGGLRAGVALFFQGVVASDCDRFEINLHTGANNQDIAFHFNPRMDSVVLNSKTNGKWDDQLDIPGGPFVRGGAFDIIMVVNPENYEVIVNGLKYCTFDHRIPVDKVTTLGINEDVFMNNFSIIEVETVTLKITYPAYI</sequence>
<keyword evidence="5" id="KW-1185">Reference proteome</keyword>
<evidence type="ECO:0000313" key="5">
    <source>
        <dbReference type="Proteomes" id="UP000606274"/>
    </source>
</evidence>
<dbReference type="InterPro" id="IPR001079">
    <property type="entry name" value="Galectin_CRD"/>
</dbReference>
<dbReference type="Pfam" id="PF00337">
    <property type="entry name" value="Gal-bind_lectin"/>
    <property type="match status" value="2"/>
</dbReference>
<accession>A0A8T0ACW8</accession>
<dbReference type="AlphaFoldDB" id="A0A8T0ACW8"/>
<dbReference type="Gene3D" id="2.60.40.10">
    <property type="entry name" value="Immunoglobulins"/>
    <property type="match status" value="1"/>
</dbReference>
<dbReference type="PANTHER" id="PTHR31594:SF11">
    <property type="entry name" value="NEOVERRUCOTOXIN SUBUNIT ALPHA-LIKE ISOFORM X1-RELATED"/>
    <property type="match status" value="1"/>
</dbReference>
<dbReference type="InterPro" id="IPR040581">
    <property type="entry name" value="Thioredoxin_11"/>
</dbReference>
<dbReference type="CDD" id="cd00070">
    <property type="entry name" value="GLECT"/>
    <property type="match status" value="2"/>
</dbReference>
<dbReference type="SUPFAM" id="SSF49899">
    <property type="entry name" value="Concanavalin A-like lectins/glucanases"/>
    <property type="match status" value="2"/>
</dbReference>
<feature type="domain" description="Galectin" evidence="3">
    <location>
        <begin position="661"/>
        <end position="791"/>
    </location>
</feature>
<dbReference type="EMBL" id="JABFDY010000024">
    <property type="protein sequence ID" value="KAF7689840.1"/>
    <property type="molecule type" value="Genomic_DNA"/>
</dbReference>
<dbReference type="InterPro" id="IPR052090">
    <property type="entry name" value="Cytolytic_pore-forming_toxin"/>
</dbReference>